<evidence type="ECO:0000313" key="2">
    <source>
        <dbReference type="EnsemblMetazoa" id="CJA17992.1"/>
    </source>
</evidence>
<dbReference type="EnsemblMetazoa" id="CJA17992.1">
    <property type="protein sequence ID" value="CJA17992.1"/>
    <property type="gene ID" value="WBGene00137195"/>
</dbReference>
<proteinExistence type="predicted"/>
<feature type="chain" id="PRO_5035946895" evidence="1">
    <location>
        <begin position="18"/>
        <end position="94"/>
    </location>
</feature>
<name>A0A8R1E3W5_CAEJA</name>
<dbReference type="Proteomes" id="UP000005237">
    <property type="component" value="Unassembled WGS sequence"/>
</dbReference>
<organism evidence="2 3">
    <name type="scientific">Caenorhabditis japonica</name>
    <dbReference type="NCBI Taxonomy" id="281687"/>
    <lineage>
        <taxon>Eukaryota</taxon>
        <taxon>Metazoa</taxon>
        <taxon>Ecdysozoa</taxon>
        <taxon>Nematoda</taxon>
        <taxon>Chromadorea</taxon>
        <taxon>Rhabditida</taxon>
        <taxon>Rhabditina</taxon>
        <taxon>Rhabditomorpha</taxon>
        <taxon>Rhabditoidea</taxon>
        <taxon>Rhabditidae</taxon>
        <taxon>Peloderinae</taxon>
        <taxon>Caenorhabditis</taxon>
    </lineage>
</organism>
<evidence type="ECO:0000313" key="3">
    <source>
        <dbReference type="Proteomes" id="UP000005237"/>
    </source>
</evidence>
<reference evidence="2" key="2">
    <citation type="submission" date="2022-06" db="UniProtKB">
        <authorList>
            <consortium name="EnsemblMetazoa"/>
        </authorList>
    </citation>
    <scope>IDENTIFICATION</scope>
    <source>
        <strain evidence="2">DF5081</strain>
    </source>
</reference>
<sequence>MLFRLFLLAILVGQASLGSPTRYGFDTVDHSQSVMYSMLKKFSNVGKLPIHFPISNTSADYTSDVWMDPCYERFYEVGAFYVVYWYFNRDVSFV</sequence>
<reference evidence="3" key="1">
    <citation type="submission" date="2010-08" db="EMBL/GenBank/DDBJ databases">
        <authorList>
            <consortium name="Caenorhabditis japonica Sequencing Consortium"/>
            <person name="Wilson R.K."/>
        </authorList>
    </citation>
    <scope>NUCLEOTIDE SEQUENCE [LARGE SCALE GENOMIC DNA]</scope>
    <source>
        <strain evidence="3">DF5081</strain>
    </source>
</reference>
<evidence type="ECO:0000256" key="1">
    <source>
        <dbReference type="SAM" id="SignalP"/>
    </source>
</evidence>
<keyword evidence="3" id="KW-1185">Reference proteome</keyword>
<dbReference type="AlphaFoldDB" id="A0A8R1E3W5"/>
<protein>
    <submittedName>
        <fullName evidence="2">Uncharacterized protein</fullName>
    </submittedName>
</protein>
<keyword evidence="1" id="KW-0732">Signal</keyword>
<feature type="signal peptide" evidence="1">
    <location>
        <begin position="1"/>
        <end position="17"/>
    </location>
</feature>
<accession>A0A8R1E3W5</accession>